<comment type="caution">
    <text evidence="2">The sequence shown here is derived from an EMBL/GenBank/DDBJ whole genome shotgun (WGS) entry which is preliminary data.</text>
</comment>
<feature type="coiled-coil region" evidence="1">
    <location>
        <begin position="25"/>
        <end position="86"/>
    </location>
</feature>
<proteinExistence type="predicted"/>
<feature type="non-terminal residue" evidence="2">
    <location>
        <position position="87"/>
    </location>
</feature>
<evidence type="ECO:0000313" key="2">
    <source>
        <dbReference type="EMBL" id="MCI61147.1"/>
    </source>
</evidence>
<accession>A0A392TL28</accession>
<evidence type="ECO:0000256" key="1">
    <source>
        <dbReference type="SAM" id="Coils"/>
    </source>
</evidence>
<name>A0A392TL28_9FABA</name>
<organism evidence="2 3">
    <name type="scientific">Trifolium medium</name>
    <dbReference type="NCBI Taxonomy" id="97028"/>
    <lineage>
        <taxon>Eukaryota</taxon>
        <taxon>Viridiplantae</taxon>
        <taxon>Streptophyta</taxon>
        <taxon>Embryophyta</taxon>
        <taxon>Tracheophyta</taxon>
        <taxon>Spermatophyta</taxon>
        <taxon>Magnoliopsida</taxon>
        <taxon>eudicotyledons</taxon>
        <taxon>Gunneridae</taxon>
        <taxon>Pentapetalae</taxon>
        <taxon>rosids</taxon>
        <taxon>fabids</taxon>
        <taxon>Fabales</taxon>
        <taxon>Fabaceae</taxon>
        <taxon>Papilionoideae</taxon>
        <taxon>50 kb inversion clade</taxon>
        <taxon>NPAAA clade</taxon>
        <taxon>Hologalegina</taxon>
        <taxon>IRL clade</taxon>
        <taxon>Trifolieae</taxon>
        <taxon>Trifolium</taxon>
    </lineage>
</organism>
<keyword evidence="1" id="KW-0175">Coiled coil</keyword>
<dbReference type="EMBL" id="LXQA010594380">
    <property type="protein sequence ID" value="MCI61147.1"/>
    <property type="molecule type" value="Genomic_DNA"/>
</dbReference>
<protein>
    <submittedName>
        <fullName evidence="2">Protein gar2-like</fullName>
    </submittedName>
</protein>
<sequence>VIQLETLIDGFTKTLQKKQSNATRLDAQNQAYAALVEKAMNAQKNVERIEKELQDSAEVSNCDKNIAEWESRIVELSLQIQEYDAKI</sequence>
<feature type="non-terminal residue" evidence="2">
    <location>
        <position position="1"/>
    </location>
</feature>
<evidence type="ECO:0000313" key="3">
    <source>
        <dbReference type="Proteomes" id="UP000265520"/>
    </source>
</evidence>
<dbReference type="AlphaFoldDB" id="A0A392TL28"/>
<keyword evidence="3" id="KW-1185">Reference proteome</keyword>
<dbReference type="Proteomes" id="UP000265520">
    <property type="component" value="Unassembled WGS sequence"/>
</dbReference>
<reference evidence="2 3" key="1">
    <citation type="journal article" date="2018" name="Front. Plant Sci.">
        <title>Red Clover (Trifolium pratense) and Zigzag Clover (T. medium) - A Picture of Genomic Similarities and Differences.</title>
        <authorList>
            <person name="Dluhosova J."/>
            <person name="Istvanek J."/>
            <person name="Nedelnik J."/>
            <person name="Repkova J."/>
        </authorList>
    </citation>
    <scope>NUCLEOTIDE SEQUENCE [LARGE SCALE GENOMIC DNA]</scope>
    <source>
        <strain evidence="3">cv. 10/8</strain>
        <tissue evidence="2">Leaf</tissue>
    </source>
</reference>